<keyword evidence="5" id="KW-1185">Reference proteome</keyword>
<dbReference type="InterPro" id="IPR005174">
    <property type="entry name" value="KIB1-4_b-propeller"/>
</dbReference>
<name>K3Y0W7_SETIT</name>
<evidence type="ECO:0000259" key="2">
    <source>
        <dbReference type="Pfam" id="PF12937"/>
    </source>
</evidence>
<dbReference type="PANTHER" id="PTHR33110">
    <property type="entry name" value="F-BOX/KELCH-REPEAT PROTEIN-RELATED"/>
    <property type="match status" value="1"/>
</dbReference>
<protein>
    <submittedName>
        <fullName evidence="3 4">Uncharacterized protein</fullName>
    </submittedName>
</protein>
<gene>
    <name evidence="3" type="ORF">SETIT_4G228300v2</name>
</gene>
<reference evidence="3 5" key="1">
    <citation type="journal article" date="2012" name="Nat. Biotechnol.">
        <title>Reference genome sequence of the model plant Setaria.</title>
        <authorList>
            <person name="Bennetzen J.L."/>
            <person name="Schmutz J."/>
            <person name="Wang H."/>
            <person name="Percifield R."/>
            <person name="Hawkins J."/>
            <person name="Pontaroli A.C."/>
            <person name="Estep M."/>
            <person name="Feng L."/>
            <person name="Vaughn J.N."/>
            <person name="Grimwood J."/>
            <person name="Jenkins J."/>
            <person name="Barry K."/>
            <person name="Lindquist E."/>
            <person name="Hellsten U."/>
            <person name="Deshpande S."/>
            <person name="Wang X."/>
            <person name="Wu X."/>
            <person name="Mitros T."/>
            <person name="Triplett J."/>
            <person name="Yang X."/>
            <person name="Ye C.Y."/>
            <person name="Mauro-Herrera M."/>
            <person name="Wang L."/>
            <person name="Li P."/>
            <person name="Sharma M."/>
            <person name="Sharma R."/>
            <person name="Ronald P.C."/>
            <person name="Panaud O."/>
            <person name="Kellogg E.A."/>
            <person name="Brutnell T.P."/>
            <person name="Doust A.N."/>
            <person name="Tuskan G.A."/>
            <person name="Rokhsar D."/>
            <person name="Devos K.M."/>
        </authorList>
    </citation>
    <scope>NUCLEOTIDE SEQUENCE [LARGE SCALE GENOMIC DNA]</scope>
    <source>
        <strain evidence="5">cv. Yugu1</strain>
        <strain evidence="3">Yugu1</strain>
    </source>
</reference>
<dbReference type="OrthoDB" id="683606at2759"/>
<dbReference type="EMBL" id="AGNK02002627">
    <property type="status" value="NOT_ANNOTATED_CDS"/>
    <property type="molecule type" value="Genomic_DNA"/>
</dbReference>
<dbReference type="Pfam" id="PF12937">
    <property type="entry name" value="F-box-like"/>
    <property type="match status" value="1"/>
</dbReference>
<feature type="domain" description="KIB1-4 beta-propeller" evidence="1">
    <location>
        <begin position="74"/>
        <end position="373"/>
    </location>
</feature>
<evidence type="ECO:0000313" key="3">
    <source>
        <dbReference type="EMBL" id="RCV22536.1"/>
    </source>
</evidence>
<dbReference type="STRING" id="4555.K3Y0W7"/>
<dbReference type="eggNOG" id="ENOG502SSF4">
    <property type="taxonomic scope" value="Eukaryota"/>
</dbReference>
<dbReference type="Gramene" id="KQL11573">
    <property type="protein sequence ID" value="KQL11573"/>
    <property type="gene ID" value="SETIT_007828mg"/>
</dbReference>
<dbReference type="AlphaFoldDB" id="K3Y0W7"/>
<dbReference type="EnsemblPlants" id="KQL11573">
    <property type="protein sequence ID" value="KQL11573"/>
    <property type="gene ID" value="SETIT_007828mg"/>
</dbReference>
<dbReference type="OMA" id="PAVPCIN"/>
<dbReference type="SUPFAM" id="SSF81383">
    <property type="entry name" value="F-box domain"/>
    <property type="match status" value="1"/>
</dbReference>
<evidence type="ECO:0000313" key="4">
    <source>
        <dbReference type="EnsemblPlants" id="KQL11573"/>
    </source>
</evidence>
<accession>K3Y0W7</accession>
<dbReference type="HOGENOM" id="CLU_019286_9_0_1"/>
<dbReference type="PANTHER" id="PTHR33110:SF79">
    <property type="entry name" value="OS12G0155900 PROTEIN"/>
    <property type="match status" value="1"/>
</dbReference>
<reference evidence="4" key="3">
    <citation type="submission" date="2018-08" db="UniProtKB">
        <authorList>
            <consortium name="EnsemblPlants"/>
        </authorList>
    </citation>
    <scope>IDENTIFICATION</scope>
    <source>
        <strain evidence="4">Yugu1</strain>
    </source>
</reference>
<reference evidence="3" key="2">
    <citation type="submission" date="2015-07" db="EMBL/GenBank/DDBJ databases">
        <authorList>
            <person name="Noorani M."/>
        </authorList>
    </citation>
    <scope>NUCLEOTIDE SEQUENCE</scope>
    <source>
        <strain evidence="3">Yugu1</strain>
    </source>
</reference>
<evidence type="ECO:0000259" key="1">
    <source>
        <dbReference type="Pfam" id="PF03478"/>
    </source>
</evidence>
<dbReference type="Pfam" id="PF03478">
    <property type="entry name" value="Beta-prop_KIB1-4"/>
    <property type="match status" value="1"/>
</dbReference>
<sequence length="400" mass="45573">MGAWLSKASPASSPGWSSLPPELADLVLRRLSSLADRMRFASVCRHWLHVAIRYSSPRLPRVLPWLSFRDGTFRSLPDGERHSFRFRKHDLCAGSFGCWMLFEQAGRRPSRRHFLENPVLGTTKRLPGHCREPVDLNPDGSGNTRSGSRSTRFFISKVIVCSSDLIVAMVNYKHRHPCVVVCCRPGMSSWSTGLCNGHWYHDMAFYKGKLFTVTQEGNLFVHEVTEDSDNGELRVSRVEQVIQAPPPLKYTLDGSYATLICVRTCYLVISRAEKLLMVRWIVPLDYYSSEDSTKQMTLKVFEADFEMSQWLEVKSLDDQVLFVSSNSSKAISASSHRHCDYLRGNKIYFTDEDGFKFSRVWPSNEPRTCGVYDMSSNTIHSISLGDLHISDQSKASWFFP</sequence>
<dbReference type="InterPro" id="IPR036047">
    <property type="entry name" value="F-box-like_dom_sf"/>
</dbReference>
<dbReference type="Proteomes" id="UP000004995">
    <property type="component" value="Unassembled WGS sequence"/>
</dbReference>
<evidence type="ECO:0000313" key="5">
    <source>
        <dbReference type="Proteomes" id="UP000004995"/>
    </source>
</evidence>
<feature type="domain" description="F-box" evidence="2">
    <location>
        <begin position="16"/>
        <end position="51"/>
    </location>
</feature>
<organism evidence="3">
    <name type="scientific">Setaria italica</name>
    <name type="common">Foxtail millet</name>
    <name type="synonym">Panicum italicum</name>
    <dbReference type="NCBI Taxonomy" id="4555"/>
    <lineage>
        <taxon>Eukaryota</taxon>
        <taxon>Viridiplantae</taxon>
        <taxon>Streptophyta</taxon>
        <taxon>Embryophyta</taxon>
        <taxon>Tracheophyta</taxon>
        <taxon>Spermatophyta</taxon>
        <taxon>Magnoliopsida</taxon>
        <taxon>Liliopsida</taxon>
        <taxon>Poales</taxon>
        <taxon>Poaceae</taxon>
        <taxon>PACMAD clade</taxon>
        <taxon>Panicoideae</taxon>
        <taxon>Panicodae</taxon>
        <taxon>Paniceae</taxon>
        <taxon>Cenchrinae</taxon>
        <taxon>Setaria</taxon>
    </lineage>
</organism>
<proteinExistence type="predicted"/>
<dbReference type="InterPro" id="IPR001810">
    <property type="entry name" value="F-box_dom"/>
</dbReference>
<dbReference type="EMBL" id="CM003531">
    <property type="protein sequence ID" value="RCV22536.1"/>
    <property type="molecule type" value="Genomic_DNA"/>
</dbReference>
<dbReference type="Gene3D" id="1.20.1280.50">
    <property type="match status" value="1"/>
</dbReference>
<dbReference type="FunCoup" id="K3Y0W7">
    <property type="interactions" value="171"/>
</dbReference>